<name>A0A1L3ZRZ4_9SPHN</name>
<dbReference type="EMBL" id="CP018221">
    <property type="protein sequence ID" value="API58385.1"/>
    <property type="molecule type" value="Genomic_DNA"/>
</dbReference>
<keyword evidence="3" id="KW-1185">Reference proteome</keyword>
<proteinExistence type="predicted"/>
<feature type="transmembrane region" description="Helical" evidence="1">
    <location>
        <begin position="31"/>
        <end position="55"/>
    </location>
</feature>
<organism evidence="2 3">
    <name type="scientific">Tardibacter chloracetimidivorans</name>
    <dbReference type="NCBI Taxonomy" id="1921510"/>
    <lineage>
        <taxon>Bacteria</taxon>
        <taxon>Pseudomonadati</taxon>
        <taxon>Pseudomonadota</taxon>
        <taxon>Alphaproteobacteria</taxon>
        <taxon>Sphingomonadales</taxon>
        <taxon>Sphingomonadaceae</taxon>
        <taxon>Tardibacter</taxon>
    </lineage>
</organism>
<dbReference type="RefSeq" id="WP_072595958.1">
    <property type="nucleotide sequence ID" value="NZ_CP018221.1"/>
</dbReference>
<keyword evidence="1" id="KW-1133">Transmembrane helix</keyword>
<dbReference type="AlphaFoldDB" id="A0A1L3ZRZ4"/>
<dbReference type="KEGG" id="sphj:BSL82_02915"/>
<evidence type="ECO:0000256" key="1">
    <source>
        <dbReference type="SAM" id="Phobius"/>
    </source>
</evidence>
<reference evidence="3" key="1">
    <citation type="submission" date="2016-11" db="EMBL/GenBank/DDBJ databases">
        <title>Complete Genome Sequence of alachlor-degrading Sphingomonas sp. strain JJ-A5.</title>
        <authorList>
            <person name="Lee H."/>
            <person name="Ka J.-O."/>
        </authorList>
    </citation>
    <scope>NUCLEOTIDE SEQUENCE [LARGE SCALE GENOMIC DNA]</scope>
    <source>
        <strain evidence="3">JJ-A5</strain>
    </source>
</reference>
<evidence type="ECO:0000313" key="2">
    <source>
        <dbReference type="EMBL" id="API58385.1"/>
    </source>
</evidence>
<evidence type="ECO:0000313" key="3">
    <source>
        <dbReference type="Proteomes" id="UP000182063"/>
    </source>
</evidence>
<dbReference type="STRING" id="1921510.BSL82_02915"/>
<keyword evidence="1" id="KW-0472">Membrane</keyword>
<gene>
    <name evidence="2" type="ORF">BSL82_02915</name>
</gene>
<keyword evidence="1" id="KW-0812">Transmembrane</keyword>
<dbReference type="Proteomes" id="UP000182063">
    <property type="component" value="Chromosome"/>
</dbReference>
<sequence length="62" mass="6132">MLKNILGAAAGYAASKNLRSIDGAAGATLGAVAASVIARMSLIGLAGVLAGGYLVKNYLERP</sequence>
<protein>
    <submittedName>
        <fullName evidence="2">Uncharacterized protein</fullName>
    </submittedName>
</protein>
<accession>A0A1L3ZRZ4</accession>